<dbReference type="InterPro" id="IPR013437">
    <property type="entry name" value="FtsW"/>
</dbReference>
<dbReference type="EC" id="2.4.99.28" evidence="19"/>
<evidence type="ECO:0000256" key="20">
    <source>
        <dbReference type="ARBA" id="ARBA00049902"/>
    </source>
</evidence>
<feature type="transmembrane region" description="Helical" evidence="21">
    <location>
        <begin position="167"/>
        <end position="184"/>
    </location>
</feature>
<keyword evidence="3" id="KW-1003">Cell membrane</keyword>
<keyword evidence="13" id="KW-0961">Cell wall biogenesis/degradation</keyword>
<comment type="pathway">
    <text evidence="2">Cell wall biogenesis; peptidoglycan biosynthesis.</text>
</comment>
<evidence type="ECO:0000256" key="4">
    <source>
        <dbReference type="ARBA" id="ARBA00022618"/>
    </source>
</evidence>
<feature type="transmembrane region" description="Helical" evidence="21">
    <location>
        <begin position="145"/>
        <end position="161"/>
    </location>
</feature>
<evidence type="ECO:0000256" key="5">
    <source>
        <dbReference type="ARBA" id="ARBA00022676"/>
    </source>
</evidence>
<comment type="subcellular location">
    <subcellularLocation>
        <location evidence="1">Cell membrane</location>
        <topology evidence="1">Multi-pass membrane protein</topology>
    </subcellularLocation>
</comment>
<dbReference type="AlphaFoldDB" id="A0A1G2BZX4"/>
<evidence type="ECO:0000256" key="18">
    <source>
        <dbReference type="ARBA" id="ARBA00041418"/>
    </source>
</evidence>
<evidence type="ECO:0000256" key="14">
    <source>
        <dbReference type="ARBA" id="ARBA00032370"/>
    </source>
</evidence>
<evidence type="ECO:0000256" key="1">
    <source>
        <dbReference type="ARBA" id="ARBA00004651"/>
    </source>
</evidence>
<keyword evidence="7 21" id="KW-0812">Transmembrane</keyword>
<evidence type="ECO:0000256" key="7">
    <source>
        <dbReference type="ARBA" id="ARBA00022692"/>
    </source>
</evidence>
<dbReference type="PANTHER" id="PTHR30474">
    <property type="entry name" value="CELL CYCLE PROTEIN"/>
    <property type="match status" value="1"/>
</dbReference>
<dbReference type="GO" id="GO:0005886">
    <property type="term" value="C:plasma membrane"/>
    <property type="evidence" value="ECO:0007669"/>
    <property type="project" value="UniProtKB-SubCell"/>
</dbReference>
<evidence type="ECO:0000313" key="23">
    <source>
        <dbReference type="Proteomes" id="UP000177626"/>
    </source>
</evidence>
<evidence type="ECO:0000313" key="22">
    <source>
        <dbReference type="EMBL" id="OGY94715.1"/>
    </source>
</evidence>
<accession>A0A1G2BZX4</accession>
<sequence>MVNRRGFGHQPDFVLLATVGLLLFFGLVFLSSASANLGFYRYEDTYRFLKQQIIHGVLPGLLFFYLAVRINYQHYRNLAWLGLIISFILLILVFLTSLSGDFSAQSWIILGGVSFQPAELVKLFLIIFLAFWFEKKGAEVKDFKKTTIPFLIIVGLISFLIIKQPDIGTLAIISVTSLVMYYIAGAKLNHLAVIIAAGLLGLVVMIKAAPYRMNRIIAWLNTDIDPQGIGWQIKQSLIAVGSGGWFGLGIGSSRQKSYLPQPANDSIFAVIAEEIGFLFSVALIILFIVLIHRGFQIARQSDDDFAKLLAIGIITWLSLQIFINIGGMIKLMPMTGVPLPFISLGGSNLAVTLLAIGILTNISKFTHNR</sequence>
<dbReference type="Pfam" id="PF01098">
    <property type="entry name" value="FTSW_RODA_SPOVE"/>
    <property type="match status" value="1"/>
</dbReference>
<dbReference type="GO" id="GO:0032153">
    <property type="term" value="C:cell division site"/>
    <property type="evidence" value="ECO:0007669"/>
    <property type="project" value="TreeGrafter"/>
</dbReference>
<evidence type="ECO:0000256" key="9">
    <source>
        <dbReference type="ARBA" id="ARBA00022984"/>
    </source>
</evidence>
<evidence type="ECO:0000256" key="15">
    <source>
        <dbReference type="ARBA" id="ARBA00033270"/>
    </source>
</evidence>
<dbReference type="GO" id="GO:0008360">
    <property type="term" value="P:regulation of cell shape"/>
    <property type="evidence" value="ECO:0007669"/>
    <property type="project" value="UniProtKB-KW"/>
</dbReference>
<dbReference type="Proteomes" id="UP000177626">
    <property type="component" value="Unassembled WGS sequence"/>
</dbReference>
<evidence type="ECO:0000256" key="16">
    <source>
        <dbReference type="ARBA" id="ARBA00038053"/>
    </source>
</evidence>
<dbReference type="GO" id="GO:0009252">
    <property type="term" value="P:peptidoglycan biosynthetic process"/>
    <property type="evidence" value="ECO:0007669"/>
    <property type="project" value="UniProtKB-KW"/>
</dbReference>
<evidence type="ECO:0000256" key="10">
    <source>
        <dbReference type="ARBA" id="ARBA00022989"/>
    </source>
</evidence>
<proteinExistence type="inferred from homology"/>
<reference evidence="22 23" key="1">
    <citation type="journal article" date="2016" name="Nat. Commun.">
        <title>Thousands of microbial genomes shed light on interconnected biogeochemical processes in an aquifer system.</title>
        <authorList>
            <person name="Anantharaman K."/>
            <person name="Brown C.T."/>
            <person name="Hug L.A."/>
            <person name="Sharon I."/>
            <person name="Castelle C.J."/>
            <person name="Probst A.J."/>
            <person name="Thomas B.C."/>
            <person name="Singh A."/>
            <person name="Wilkins M.J."/>
            <person name="Karaoz U."/>
            <person name="Brodie E.L."/>
            <person name="Williams K.H."/>
            <person name="Hubbard S.S."/>
            <person name="Banfield J.F."/>
        </authorList>
    </citation>
    <scope>NUCLEOTIDE SEQUENCE [LARGE SCALE GENOMIC DNA]</scope>
</reference>
<dbReference type="GO" id="GO:0008955">
    <property type="term" value="F:peptidoglycan glycosyltransferase activity"/>
    <property type="evidence" value="ECO:0007669"/>
    <property type="project" value="UniProtKB-EC"/>
</dbReference>
<evidence type="ECO:0000256" key="6">
    <source>
        <dbReference type="ARBA" id="ARBA00022679"/>
    </source>
</evidence>
<comment type="catalytic activity">
    <reaction evidence="20">
        <text>[GlcNAc-(1-&gt;4)-Mur2Ac(oyl-L-Ala-gamma-D-Glu-L-Lys-D-Ala-D-Ala)](n)-di-trans,octa-cis-undecaprenyl diphosphate + beta-D-GlcNAc-(1-&gt;4)-Mur2Ac(oyl-L-Ala-gamma-D-Glu-L-Lys-D-Ala-D-Ala)-di-trans,octa-cis-undecaprenyl diphosphate = [GlcNAc-(1-&gt;4)-Mur2Ac(oyl-L-Ala-gamma-D-Glu-L-Lys-D-Ala-D-Ala)](n+1)-di-trans,octa-cis-undecaprenyl diphosphate + di-trans,octa-cis-undecaprenyl diphosphate + H(+)</text>
        <dbReference type="Rhea" id="RHEA:23708"/>
        <dbReference type="Rhea" id="RHEA-COMP:9602"/>
        <dbReference type="Rhea" id="RHEA-COMP:9603"/>
        <dbReference type="ChEBI" id="CHEBI:15378"/>
        <dbReference type="ChEBI" id="CHEBI:58405"/>
        <dbReference type="ChEBI" id="CHEBI:60033"/>
        <dbReference type="ChEBI" id="CHEBI:78435"/>
        <dbReference type="EC" id="2.4.99.28"/>
    </reaction>
</comment>
<evidence type="ECO:0000256" key="8">
    <source>
        <dbReference type="ARBA" id="ARBA00022960"/>
    </source>
</evidence>
<feature type="transmembrane region" description="Helical" evidence="21">
    <location>
        <begin position="305"/>
        <end position="329"/>
    </location>
</feature>
<keyword evidence="4 22" id="KW-0132">Cell division</keyword>
<dbReference type="InterPro" id="IPR001182">
    <property type="entry name" value="FtsW/RodA"/>
</dbReference>
<evidence type="ECO:0000256" key="11">
    <source>
        <dbReference type="ARBA" id="ARBA00023136"/>
    </source>
</evidence>
<feature type="transmembrane region" description="Helical" evidence="21">
    <location>
        <begin position="267"/>
        <end position="293"/>
    </location>
</feature>
<gene>
    <name evidence="22" type="ORF">A2406_02495</name>
</gene>
<keyword evidence="11 21" id="KW-0472">Membrane</keyword>
<keyword evidence="12" id="KW-0131">Cell cycle</keyword>
<dbReference type="GO" id="GO:0071555">
    <property type="term" value="P:cell wall organization"/>
    <property type="evidence" value="ECO:0007669"/>
    <property type="project" value="UniProtKB-KW"/>
</dbReference>
<evidence type="ECO:0000256" key="12">
    <source>
        <dbReference type="ARBA" id="ARBA00023306"/>
    </source>
</evidence>
<feature type="transmembrane region" description="Helical" evidence="21">
    <location>
        <begin position="107"/>
        <end position="133"/>
    </location>
</feature>
<keyword evidence="5" id="KW-0328">Glycosyltransferase</keyword>
<feature type="transmembrane region" description="Helical" evidence="21">
    <location>
        <begin position="78"/>
        <end position="95"/>
    </location>
</feature>
<dbReference type="EMBL" id="MHKQ01000005">
    <property type="protein sequence ID" value="OGY94715.1"/>
    <property type="molecule type" value="Genomic_DNA"/>
</dbReference>
<keyword evidence="9" id="KW-0573">Peptidoglycan synthesis</keyword>
<evidence type="ECO:0000256" key="2">
    <source>
        <dbReference type="ARBA" id="ARBA00004752"/>
    </source>
</evidence>
<keyword evidence="6" id="KW-0808">Transferase</keyword>
<feature type="transmembrane region" description="Helical" evidence="21">
    <location>
        <begin position="12"/>
        <end position="33"/>
    </location>
</feature>
<keyword evidence="10 21" id="KW-1133">Transmembrane helix</keyword>
<keyword evidence="8" id="KW-0133">Cell shape</keyword>
<evidence type="ECO:0000256" key="3">
    <source>
        <dbReference type="ARBA" id="ARBA00022475"/>
    </source>
</evidence>
<dbReference type="PANTHER" id="PTHR30474:SF2">
    <property type="entry name" value="PEPTIDOGLYCAN GLYCOSYLTRANSFERASE FTSW-RELATED"/>
    <property type="match status" value="1"/>
</dbReference>
<dbReference type="GO" id="GO:0015648">
    <property type="term" value="F:lipid-linked peptidoglycan transporter activity"/>
    <property type="evidence" value="ECO:0007669"/>
    <property type="project" value="TreeGrafter"/>
</dbReference>
<evidence type="ECO:0000256" key="21">
    <source>
        <dbReference type="SAM" id="Phobius"/>
    </source>
</evidence>
<name>A0A1G2BZX4_9BACT</name>
<dbReference type="GO" id="GO:0051301">
    <property type="term" value="P:cell division"/>
    <property type="evidence" value="ECO:0007669"/>
    <property type="project" value="UniProtKB-KW"/>
</dbReference>
<feature type="transmembrane region" description="Helical" evidence="21">
    <location>
        <begin position="341"/>
        <end position="362"/>
    </location>
</feature>
<comment type="similarity">
    <text evidence="16">Belongs to the SEDS family. FtsW subfamily.</text>
</comment>
<feature type="transmembrane region" description="Helical" evidence="21">
    <location>
        <begin position="53"/>
        <end position="71"/>
    </location>
</feature>
<protein>
    <recommendedName>
        <fullName evidence="17">Probable peptidoglycan glycosyltransferase FtsW</fullName>
        <ecNumber evidence="19">2.4.99.28</ecNumber>
    </recommendedName>
    <alternativeName>
        <fullName evidence="18">Cell division protein FtsW</fullName>
    </alternativeName>
    <alternativeName>
        <fullName evidence="15">Cell wall polymerase</fullName>
    </alternativeName>
    <alternativeName>
        <fullName evidence="14">Peptidoglycan polymerase</fullName>
    </alternativeName>
</protein>
<evidence type="ECO:0000256" key="17">
    <source>
        <dbReference type="ARBA" id="ARBA00041185"/>
    </source>
</evidence>
<feature type="transmembrane region" description="Helical" evidence="21">
    <location>
        <begin position="191"/>
        <end position="211"/>
    </location>
</feature>
<dbReference type="NCBIfam" id="TIGR02614">
    <property type="entry name" value="ftsW"/>
    <property type="match status" value="1"/>
</dbReference>
<evidence type="ECO:0000256" key="13">
    <source>
        <dbReference type="ARBA" id="ARBA00023316"/>
    </source>
</evidence>
<organism evidence="22 23">
    <name type="scientific">Candidatus Komeilibacteria bacterium RIFOXYC1_FULL_37_11</name>
    <dbReference type="NCBI Taxonomy" id="1798555"/>
    <lineage>
        <taxon>Bacteria</taxon>
        <taxon>Candidatus Komeiliibacteriota</taxon>
    </lineage>
</organism>
<comment type="caution">
    <text evidence="22">The sequence shown here is derived from an EMBL/GenBank/DDBJ whole genome shotgun (WGS) entry which is preliminary data.</text>
</comment>
<evidence type="ECO:0000256" key="19">
    <source>
        <dbReference type="ARBA" id="ARBA00044770"/>
    </source>
</evidence>